<proteinExistence type="predicted"/>
<feature type="domain" description="Acyl-CoA thioesterase-like C-terminal" evidence="2">
    <location>
        <begin position="131"/>
        <end position="260"/>
    </location>
</feature>
<reference evidence="4" key="1">
    <citation type="submission" date="2018-09" db="EMBL/GenBank/DDBJ databases">
        <authorList>
            <person name="Tuo L."/>
        </authorList>
    </citation>
    <scope>NUCLEOTIDE SEQUENCE [LARGE SCALE GENOMIC DNA]</scope>
    <source>
        <strain evidence="4">M2BS4Y-1</strain>
    </source>
</reference>
<protein>
    <submittedName>
        <fullName evidence="3">Thioesterase family protein</fullName>
    </submittedName>
</protein>
<feature type="domain" description="Acyl-CoA thioesterase-like N-terminal HotDog" evidence="1">
    <location>
        <begin position="27"/>
        <end position="111"/>
    </location>
</feature>
<evidence type="ECO:0000313" key="3">
    <source>
        <dbReference type="EMBL" id="RIX99653.1"/>
    </source>
</evidence>
<dbReference type="Pfam" id="PF13622">
    <property type="entry name" value="4HBT_3"/>
    <property type="match status" value="1"/>
</dbReference>
<dbReference type="Gene3D" id="2.40.160.210">
    <property type="entry name" value="Acyl-CoA thioesterase, double hotdog domain"/>
    <property type="match status" value="1"/>
</dbReference>
<sequence>MTTPEPACFFERESADAFRATRLVGGAWNPDEQHIAPALGLIGHAIETDLRRRRGDEPLRLARVSYDILGVIPIGVVTLEVGVLRPGRTIELVEARLSHEGRPAVLARAWLLKDYDTRAIAGTALSPMPGPDAMPAHTFDGTWGGACISTLETRREPIAQGRARGWLRTDVALVGGEVVSPTARTLGRVDFANGIVPRLGPEAALFPNVDLTVHLLREPAGEWLGFDTAASFGPGGIGLTHSILHDEAGPLGSLAQSLTVRPR</sequence>
<dbReference type="InterPro" id="IPR029069">
    <property type="entry name" value="HotDog_dom_sf"/>
</dbReference>
<evidence type="ECO:0000259" key="1">
    <source>
        <dbReference type="Pfam" id="PF13622"/>
    </source>
</evidence>
<comment type="caution">
    <text evidence="3">The sequence shown here is derived from an EMBL/GenBank/DDBJ whole genome shotgun (WGS) entry which is preliminary data.</text>
</comment>
<organism evidence="3 4">
    <name type="scientific">Aureimonas flava</name>
    <dbReference type="NCBI Taxonomy" id="2320271"/>
    <lineage>
        <taxon>Bacteria</taxon>
        <taxon>Pseudomonadati</taxon>
        <taxon>Pseudomonadota</taxon>
        <taxon>Alphaproteobacteria</taxon>
        <taxon>Hyphomicrobiales</taxon>
        <taxon>Aurantimonadaceae</taxon>
        <taxon>Aureimonas</taxon>
    </lineage>
</organism>
<gene>
    <name evidence="3" type="ORF">D3218_14405</name>
</gene>
<dbReference type="AlphaFoldDB" id="A0A3A1WJ04"/>
<dbReference type="OrthoDB" id="1413770at2"/>
<evidence type="ECO:0000313" key="4">
    <source>
        <dbReference type="Proteomes" id="UP000265750"/>
    </source>
</evidence>
<dbReference type="EMBL" id="QYRN01000007">
    <property type="protein sequence ID" value="RIX99653.1"/>
    <property type="molecule type" value="Genomic_DNA"/>
</dbReference>
<dbReference type="InterPro" id="IPR049450">
    <property type="entry name" value="ACOT8-like_C"/>
</dbReference>
<keyword evidence="4" id="KW-1185">Reference proteome</keyword>
<evidence type="ECO:0000259" key="2">
    <source>
        <dbReference type="Pfam" id="PF20789"/>
    </source>
</evidence>
<dbReference type="SUPFAM" id="SSF54637">
    <property type="entry name" value="Thioesterase/thiol ester dehydrase-isomerase"/>
    <property type="match status" value="1"/>
</dbReference>
<accession>A0A3A1WJ04</accession>
<dbReference type="RefSeq" id="WP_119540784.1">
    <property type="nucleotide sequence ID" value="NZ_QYRN01000007.1"/>
</dbReference>
<name>A0A3A1WJ04_9HYPH</name>
<dbReference type="InterPro" id="IPR049449">
    <property type="entry name" value="TesB_ACOT8-like_N"/>
</dbReference>
<dbReference type="Pfam" id="PF20789">
    <property type="entry name" value="4HBT_3C"/>
    <property type="match status" value="1"/>
</dbReference>
<dbReference type="Proteomes" id="UP000265750">
    <property type="component" value="Unassembled WGS sequence"/>
</dbReference>
<dbReference type="InterPro" id="IPR042171">
    <property type="entry name" value="Acyl-CoA_hotdog"/>
</dbReference>